<protein>
    <recommendedName>
        <fullName evidence="2">PX domain-containing protein</fullName>
    </recommendedName>
</protein>
<proteinExistence type="predicted"/>
<sequence length="266" mass="28639">MLSGSDNNTEATVYGSEPSQEADDLSRQLDETSLPGDWGGSEGDLGLPVEGRDTSQIDTPPVKESAPPSYDDLLAPPSYADSVVFERGEIEPIGSEELSVPRRRGSSASKGVLEVAITEASKRDDESSALSVIGKKFVAYLVTTSTTLPGFRQGNFSVWRRFKDFVALADCLAESHRGYFIPQSETPPRQQRVRGACAVRRHPGSSWSTIQTVACRTGAPPRQQRYVGAYALSATQAAAVAGGMHWSRTRQWQRAGGVYAPGEVAT</sequence>
<accession>A0AAE0BZ09</accession>
<evidence type="ECO:0000259" key="2">
    <source>
        <dbReference type="Pfam" id="PF00787"/>
    </source>
</evidence>
<dbReference type="InterPro" id="IPR044279">
    <property type="entry name" value="SNX2A/B"/>
</dbReference>
<dbReference type="GO" id="GO:0005768">
    <property type="term" value="C:endosome"/>
    <property type="evidence" value="ECO:0007669"/>
    <property type="project" value="UniProtKB-ARBA"/>
</dbReference>
<evidence type="ECO:0000256" key="1">
    <source>
        <dbReference type="SAM" id="MobiDB-lite"/>
    </source>
</evidence>
<dbReference type="AlphaFoldDB" id="A0AAE0BZ09"/>
<gene>
    <name evidence="3" type="ORF">CYMTET_45730</name>
</gene>
<dbReference type="PANTHER" id="PTHR46757:SF2">
    <property type="entry name" value="OS05G0346100 PROTEIN"/>
    <property type="match status" value="1"/>
</dbReference>
<reference evidence="3 4" key="1">
    <citation type="journal article" date="2015" name="Genome Biol. Evol.">
        <title>Comparative Genomics of a Bacterivorous Green Alga Reveals Evolutionary Causalities and Consequences of Phago-Mixotrophic Mode of Nutrition.</title>
        <authorList>
            <person name="Burns J.A."/>
            <person name="Paasch A."/>
            <person name="Narechania A."/>
            <person name="Kim E."/>
        </authorList>
    </citation>
    <scope>NUCLEOTIDE SEQUENCE [LARGE SCALE GENOMIC DNA]</scope>
    <source>
        <strain evidence="3 4">PLY_AMNH</strain>
    </source>
</reference>
<name>A0AAE0BZ09_9CHLO</name>
<dbReference type="PANTHER" id="PTHR46757">
    <property type="entry name" value="SORTING NEXIN-RELATED"/>
    <property type="match status" value="1"/>
</dbReference>
<dbReference type="GO" id="GO:0035091">
    <property type="term" value="F:phosphatidylinositol binding"/>
    <property type="evidence" value="ECO:0007669"/>
    <property type="project" value="InterPro"/>
</dbReference>
<dbReference type="Pfam" id="PF00787">
    <property type="entry name" value="PX"/>
    <property type="match status" value="1"/>
</dbReference>
<dbReference type="EMBL" id="LGRX02031576">
    <property type="protein sequence ID" value="KAK3244669.1"/>
    <property type="molecule type" value="Genomic_DNA"/>
</dbReference>
<dbReference type="SUPFAM" id="SSF64268">
    <property type="entry name" value="PX domain"/>
    <property type="match status" value="1"/>
</dbReference>
<evidence type="ECO:0000313" key="4">
    <source>
        <dbReference type="Proteomes" id="UP001190700"/>
    </source>
</evidence>
<feature type="domain" description="PX" evidence="2">
    <location>
        <begin position="150"/>
        <end position="189"/>
    </location>
</feature>
<organism evidence="3 4">
    <name type="scientific">Cymbomonas tetramitiformis</name>
    <dbReference type="NCBI Taxonomy" id="36881"/>
    <lineage>
        <taxon>Eukaryota</taxon>
        <taxon>Viridiplantae</taxon>
        <taxon>Chlorophyta</taxon>
        <taxon>Pyramimonadophyceae</taxon>
        <taxon>Pyramimonadales</taxon>
        <taxon>Pyramimonadaceae</taxon>
        <taxon>Cymbomonas</taxon>
    </lineage>
</organism>
<evidence type="ECO:0000313" key="3">
    <source>
        <dbReference type="EMBL" id="KAK3244669.1"/>
    </source>
</evidence>
<keyword evidence="4" id="KW-1185">Reference proteome</keyword>
<dbReference type="InterPro" id="IPR001683">
    <property type="entry name" value="PX_dom"/>
</dbReference>
<feature type="region of interest" description="Disordered" evidence="1">
    <location>
        <begin position="1"/>
        <end position="73"/>
    </location>
</feature>
<dbReference type="Gene3D" id="3.30.1520.10">
    <property type="entry name" value="Phox-like domain"/>
    <property type="match status" value="1"/>
</dbReference>
<comment type="caution">
    <text evidence="3">The sequence shown here is derived from an EMBL/GenBank/DDBJ whole genome shotgun (WGS) entry which is preliminary data.</text>
</comment>
<feature type="compositionally biased region" description="Polar residues" evidence="1">
    <location>
        <begin position="1"/>
        <end position="11"/>
    </location>
</feature>
<dbReference type="Proteomes" id="UP001190700">
    <property type="component" value="Unassembled WGS sequence"/>
</dbReference>
<dbReference type="InterPro" id="IPR036871">
    <property type="entry name" value="PX_dom_sf"/>
</dbReference>